<dbReference type="RefSeq" id="WP_055396825.1">
    <property type="nucleotide sequence ID" value="NZ_LCTZ01000002.1"/>
</dbReference>
<evidence type="ECO:0000313" key="1">
    <source>
        <dbReference type="EMBL" id="KQC31132.1"/>
    </source>
</evidence>
<dbReference type="STRING" id="346185.AAY42_15455"/>
<organism evidence="1 2">
    <name type="scientific">Flagellimonas eckloniae</name>
    <dbReference type="NCBI Taxonomy" id="346185"/>
    <lineage>
        <taxon>Bacteria</taxon>
        <taxon>Pseudomonadati</taxon>
        <taxon>Bacteroidota</taxon>
        <taxon>Flavobacteriia</taxon>
        <taxon>Flavobacteriales</taxon>
        <taxon>Flavobacteriaceae</taxon>
        <taxon>Flagellimonas</taxon>
    </lineage>
</organism>
<dbReference type="AlphaFoldDB" id="A0A0Q0XPU3"/>
<proteinExistence type="predicted"/>
<protein>
    <submittedName>
        <fullName evidence="1">Membrane protein</fullName>
    </submittedName>
</protein>
<dbReference type="EMBL" id="LCTZ01000002">
    <property type="protein sequence ID" value="KQC31132.1"/>
    <property type="molecule type" value="Genomic_DNA"/>
</dbReference>
<sequence length="109" mass="13395">MILVFKHFFYRNYVGLSLWPFIFLKEGSLKKDEVLINHERIHLKQQQELLIVPFYILYISEWILRTILYLNSYRAYQNISFEREAYANENNMGYLSHRKTFGFLDYLTR</sequence>
<dbReference type="OrthoDB" id="1027344at2"/>
<name>A0A0Q0XPU3_9FLAO</name>
<evidence type="ECO:0000313" key="2">
    <source>
        <dbReference type="Proteomes" id="UP000050827"/>
    </source>
</evidence>
<accession>A0A0Q0XPU3</accession>
<reference evidence="1 2" key="1">
    <citation type="submission" date="2015-04" db="EMBL/GenBank/DDBJ databases">
        <title>Complete genome of flavobacterium.</title>
        <authorList>
            <person name="Kwon Y.M."/>
            <person name="Kim S.-J."/>
        </authorList>
    </citation>
    <scope>NUCLEOTIDE SEQUENCE [LARGE SCALE GENOMIC DNA]</scope>
    <source>
        <strain evidence="1 2">DK169</strain>
    </source>
</reference>
<comment type="caution">
    <text evidence="1">The sequence shown here is derived from an EMBL/GenBank/DDBJ whole genome shotgun (WGS) entry which is preliminary data.</text>
</comment>
<keyword evidence="2" id="KW-1185">Reference proteome</keyword>
<dbReference type="Proteomes" id="UP000050827">
    <property type="component" value="Unassembled WGS sequence"/>
</dbReference>
<gene>
    <name evidence="1" type="ORF">AAY42_15455</name>
</gene>
<dbReference type="PATRIC" id="fig|1547436.3.peg.3188"/>